<dbReference type="Proteomes" id="UP001597343">
    <property type="component" value="Unassembled WGS sequence"/>
</dbReference>
<dbReference type="PROSITE" id="PS51707">
    <property type="entry name" value="CYTH"/>
    <property type="match status" value="1"/>
</dbReference>
<dbReference type="SMART" id="SM01118">
    <property type="entry name" value="CYTH"/>
    <property type="match status" value="1"/>
</dbReference>
<dbReference type="Gene3D" id="2.40.320.10">
    <property type="entry name" value="Hypothetical Protein Pfu-838710-001"/>
    <property type="match status" value="1"/>
</dbReference>
<dbReference type="Pfam" id="PF01928">
    <property type="entry name" value="CYTH"/>
    <property type="match status" value="1"/>
</dbReference>
<dbReference type="InterPro" id="IPR023577">
    <property type="entry name" value="CYTH_domain"/>
</dbReference>
<dbReference type="PANTHER" id="PTHR39569">
    <property type="entry name" value="INORGANIC TRIPHOSPHATASE"/>
    <property type="match status" value="1"/>
</dbReference>
<dbReference type="RefSeq" id="WP_386048727.1">
    <property type="nucleotide sequence ID" value="NZ_JBHUIO010000011.1"/>
</dbReference>
<sequence length="199" mass="23056">MAIETEVKFRMERASWEQIKDDFDRLYQLDHTEEQSNQYFNTKGGELDRLRIGLRLRVVKGRSIVNIKRDTKESHKRQEVEEVYPGTLLALPEHSPILQSLLAEIGCSYGEIVASVAMHTERHVYMIEEKTVKIEVCFDDVTITGNGQEHPLHEVEFELIEGEEDRLLELAEEFRSKYGALVEQSSVSKLAYAIQLVFR</sequence>
<name>A0ABW5A177_9BACL</name>
<dbReference type="PANTHER" id="PTHR39569:SF1">
    <property type="entry name" value="INORGANIC TRIPHOSPHATASE"/>
    <property type="match status" value="1"/>
</dbReference>
<comment type="caution">
    <text evidence="2">The sequence shown here is derived from an EMBL/GenBank/DDBJ whole genome shotgun (WGS) entry which is preliminary data.</text>
</comment>
<protein>
    <submittedName>
        <fullName evidence="2">CYTH domain-containing protein</fullName>
    </submittedName>
</protein>
<dbReference type="EMBL" id="JBHUIO010000011">
    <property type="protein sequence ID" value="MFD2171700.1"/>
    <property type="molecule type" value="Genomic_DNA"/>
</dbReference>
<dbReference type="InterPro" id="IPR033469">
    <property type="entry name" value="CYTH-like_dom_sf"/>
</dbReference>
<dbReference type="InterPro" id="IPR039013">
    <property type="entry name" value="YgiF"/>
</dbReference>
<accession>A0ABW5A177</accession>
<feature type="domain" description="CYTH" evidence="1">
    <location>
        <begin position="2"/>
        <end position="198"/>
    </location>
</feature>
<organism evidence="2 3">
    <name type="scientific">Tumebacillus lipolyticus</name>
    <dbReference type="NCBI Taxonomy" id="1280370"/>
    <lineage>
        <taxon>Bacteria</taxon>
        <taxon>Bacillati</taxon>
        <taxon>Bacillota</taxon>
        <taxon>Bacilli</taxon>
        <taxon>Bacillales</taxon>
        <taxon>Alicyclobacillaceae</taxon>
        <taxon>Tumebacillus</taxon>
    </lineage>
</organism>
<reference evidence="3" key="1">
    <citation type="journal article" date="2019" name="Int. J. Syst. Evol. Microbiol.">
        <title>The Global Catalogue of Microorganisms (GCM) 10K type strain sequencing project: providing services to taxonomists for standard genome sequencing and annotation.</title>
        <authorList>
            <consortium name="The Broad Institute Genomics Platform"/>
            <consortium name="The Broad Institute Genome Sequencing Center for Infectious Disease"/>
            <person name="Wu L."/>
            <person name="Ma J."/>
        </authorList>
    </citation>
    <scope>NUCLEOTIDE SEQUENCE [LARGE SCALE GENOMIC DNA]</scope>
    <source>
        <strain evidence="3">CGMCC 1.13574</strain>
    </source>
</reference>
<proteinExistence type="predicted"/>
<evidence type="ECO:0000313" key="2">
    <source>
        <dbReference type="EMBL" id="MFD2171700.1"/>
    </source>
</evidence>
<evidence type="ECO:0000259" key="1">
    <source>
        <dbReference type="PROSITE" id="PS51707"/>
    </source>
</evidence>
<dbReference type="SUPFAM" id="SSF55154">
    <property type="entry name" value="CYTH-like phosphatases"/>
    <property type="match status" value="1"/>
</dbReference>
<evidence type="ECO:0000313" key="3">
    <source>
        <dbReference type="Proteomes" id="UP001597343"/>
    </source>
</evidence>
<gene>
    <name evidence="2" type="ORF">ACFSOY_17195</name>
</gene>
<keyword evidence="3" id="KW-1185">Reference proteome</keyword>